<feature type="non-terminal residue" evidence="2">
    <location>
        <position position="62"/>
    </location>
</feature>
<proteinExistence type="predicted"/>
<dbReference type="Proteomes" id="UP000596742">
    <property type="component" value="Unassembled WGS sequence"/>
</dbReference>
<feature type="region of interest" description="Disordered" evidence="1">
    <location>
        <begin position="1"/>
        <end position="23"/>
    </location>
</feature>
<gene>
    <name evidence="2" type="ORF">MGAL_10B004008</name>
</gene>
<protein>
    <submittedName>
        <fullName evidence="2">Uncharacterized protein</fullName>
    </submittedName>
</protein>
<dbReference type="EMBL" id="UYJE01006805">
    <property type="protein sequence ID" value="VDI49232.1"/>
    <property type="molecule type" value="Genomic_DNA"/>
</dbReference>
<evidence type="ECO:0000313" key="2">
    <source>
        <dbReference type="EMBL" id="VDI49232.1"/>
    </source>
</evidence>
<accession>A0A8B6FFW6</accession>
<evidence type="ECO:0000313" key="3">
    <source>
        <dbReference type="Proteomes" id="UP000596742"/>
    </source>
</evidence>
<sequence length="62" mass="7096">PLLVWPDSTQEKDGREIGSPSGMFYSGSQPVIYLSGSRDELQCTRVDLRMQSFDWKSQDRTL</sequence>
<dbReference type="AlphaFoldDB" id="A0A8B6FFW6"/>
<name>A0A8B6FFW6_MYTGA</name>
<organism evidence="2 3">
    <name type="scientific">Mytilus galloprovincialis</name>
    <name type="common">Mediterranean mussel</name>
    <dbReference type="NCBI Taxonomy" id="29158"/>
    <lineage>
        <taxon>Eukaryota</taxon>
        <taxon>Metazoa</taxon>
        <taxon>Spiralia</taxon>
        <taxon>Lophotrochozoa</taxon>
        <taxon>Mollusca</taxon>
        <taxon>Bivalvia</taxon>
        <taxon>Autobranchia</taxon>
        <taxon>Pteriomorphia</taxon>
        <taxon>Mytilida</taxon>
        <taxon>Mytiloidea</taxon>
        <taxon>Mytilidae</taxon>
        <taxon>Mytilinae</taxon>
        <taxon>Mytilus</taxon>
    </lineage>
</organism>
<comment type="caution">
    <text evidence="2">The sequence shown here is derived from an EMBL/GenBank/DDBJ whole genome shotgun (WGS) entry which is preliminary data.</text>
</comment>
<keyword evidence="3" id="KW-1185">Reference proteome</keyword>
<reference evidence="2" key="1">
    <citation type="submission" date="2018-11" db="EMBL/GenBank/DDBJ databases">
        <authorList>
            <person name="Alioto T."/>
            <person name="Alioto T."/>
        </authorList>
    </citation>
    <scope>NUCLEOTIDE SEQUENCE</scope>
</reference>
<evidence type="ECO:0000256" key="1">
    <source>
        <dbReference type="SAM" id="MobiDB-lite"/>
    </source>
</evidence>